<dbReference type="SUPFAM" id="SSF55890">
    <property type="entry name" value="Sporulation response regulatory protein Spo0B"/>
    <property type="match status" value="1"/>
</dbReference>
<evidence type="ECO:0000256" key="9">
    <source>
        <dbReference type="ARBA" id="ARBA00022777"/>
    </source>
</evidence>
<evidence type="ECO:0000256" key="6">
    <source>
        <dbReference type="ARBA" id="ARBA00022679"/>
    </source>
</evidence>
<dbReference type="AlphaFoldDB" id="A0A0U2WBA1"/>
<evidence type="ECO:0000256" key="5">
    <source>
        <dbReference type="ARBA" id="ARBA00022553"/>
    </source>
</evidence>
<proteinExistence type="predicted"/>
<comment type="subcellular location">
    <subcellularLocation>
        <location evidence="2">Cell membrane</location>
        <topology evidence="2">Multi-pass membrane protein</topology>
    </subcellularLocation>
</comment>
<evidence type="ECO:0000256" key="8">
    <source>
        <dbReference type="ARBA" id="ARBA00022741"/>
    </source>
</evidence>
<dbReference type="PATRIC" id="fig|162209.4.peg.3511"/>
<dbReference type="InterPro" id="IPR016120">
    <property type="entry name" value="Sig_transdc_His_kin_SpoOB"/>
</dbReference>
<dbReference type="PANTHER" id="PTHR43547">
    <property type="entry name" value="TWO-COMPONENT HISTIDINE KINASE"/>
    <property type="match status" value="1"/>
</dbReference>
<keyword evidence="4" id="KW-1003">Cell membrane</keyword>
<evidence type="ECO:0000256" key="3">
    <source>
        <dbReference type="ARBA" id="ARBA00012438"/>
    </source>
</evidence>
<dbReference type="InterPro" id="IPR000014">
    <property type="entry name" value="PAS"/>
</dbReference>
<dbReference type="SUPFAM" id="SSF55785">
    <property type="entry name" value="PYP-like sensor domain (PAS domain)"/>
    <property type="match status" value="1"/>
</dbReference>
<dbReference type="GO" id="GO:0005886">
    <property type="term" value="C:plasma membrane"/>
    <property type="evidence" value="ECO:0007669"/>
    <property type="project" value="UniProtKB-SubCell"/>
</dbReference>
<keyword evidence="7" id="KW-0812">Transmembrane</keyword>
<dbReference type="SMART" id="SM00387">
    <property type="entry name" value="HATPase_c"/>
    <property type="match status" value="1"/>
</dbReference>
<dbReference type="InterPro" id="IPR035965">
    <property type="entry name" value="PAS-like_dom_sf"/>
</dbReference>
<evidence type="ECO:0000256" key="10">
    <source>
        <dbReference type="ARBA" id="ARBA00022840"/>
    </source>
</evidence>
<organism evidence="14 15">
    <name type="scientific">Paenibacillus naphthalenovorans</name>
    <dbReference type="NCBI Taxonomy" id="162209"/>
    <lineage>
        <taxon>Bacteria</taxon>
        <taxon>Bacillati</taxon>
        <taxon>Bacillota</taxon>
        <taxon>Bacilli</taxon>
        <taxon>Bacillales</taxon>
        <taxon>Paenibacillaceae</taxon>
        <taxon>Paenibacillus</taxon>
    </lineage>
</organism>
<comment type="catalytic activity">
    <reaction evidence="1">
        <text>ATP + protein L-histidine = ADP + protein N-phospho-L-histidine.</text>
        <dbReference type="EC" id="2.7.13.3"/>
    </reaction>
</comment>
<dbReference type="EMBL" id="CP013652">
    <property type="protein sequence ID" value="ALS23646.1"/>
    <property type="molecule type" value="Genomic_DNA"/>
</dbReference>
<dbReference type="PANTHER" id="PTHR43547:SF10">
    <property type="entry name" value="SENSOR HISTIDINE KINASE DCUS"/>
    <property type="match status" value="1"/>
</dbReference>
<dbReference type="FunFam" id="3.30.450.20:FF:000018">
    <property type="entry name" value="Sensor histidine kinase DcuS"/>
    <property type="match status" value="1"/>
</dbReference>
<protein>
    <recommendedName>
        <fullName evidence="3">histidine kinase</fullName>
        <ecNumber evidence="3">2.7.13.3</ecNumber>
    </recommendedName>
</protein>
<dbReference type="Gene3D" id="3.30.450.20">
    <property type="entry name" value="PAS domain"/>
    <property type="match status" value="2"/>
</dbReference>
<dbReference type="Pfam" id="PF02518">
    <property type="entry name" value="HATPase_c"/>
    <property type="match status" value="1"/>
</dbReference>
<dbReference type="STRING" id="162209.IJ22_32850"/>
<dbReference type="RefSeq" id="WP_082660843.1">
    <property type="nucleotide sequence ID" value="NZ_CP013652.1"/>
</dbReference>
<dbReference type="InterPro" id="IPR003594">
    <property type="entry name" value="HATPase_dom"/>
</dbReference>
<reference evidence="14 15" key="2">
    <citation type="journal article" date="2016" name="Genome Announc.">
        <title>Complete Genome Sequences of Two Interactive Moderate Thermophiles, Paenibacillus napthalenovorans 32O-Y and Paenibacillus sp. 32O-W.</title>
        <authorList>
            <person name="Butler R.R.III."/>
            <person name="Wang J."/>
            <person name="Stark B.C."/>
            <person name="Pombert J.F."/>
        </authorList>
    </citation>
    <scope>NUCLEOTIDE SEQUENCE [LARGE SCALE GENOMIC DNA]</scope>
    <source>
        <strain evidence="14 15">32O-Y</strain>
    </source>
</reference>
<dbReference type="SMART" id="SM00091">
    <property type="entry name" value="PAS"/>
    <property type="match status" value="1"/>
</dbReference>
<dbReference type="Pfam" id="PF00989">
    <property type="entry name" value="PAS"/>
    <property type="match status" value="1"/>
</dbReference>
<evidence type="ECO:0000313" key="14">
    <source>
        <dbReference type="EMBL" id="ALS23646.1"/>
    </source>
</evidence>
<dbReference type="KEGG" id="pnp:IJ22_32850"/>
<keyword evidence="5" id="KW-0597">Phosphoprotein</keyword>
<keyword evidence="6" id="KW-0808">Transferase</keyword>
<dbReference type="InterPro" id="IPR004358">
    <property type="entry name" value="Sig_transdc_His_kin-like_C"/>
</dbReference>
<dbReference type="InterPro" id="IPR029151">
    <property type="entry name" value="Sensor-like_sf"/>
</dbReference>
<dbReference type="SUPFAM" id="SSF103190">
    <property type="entry name" value="Sensory domain-like"/>
    <property type="match status" value="1"/>
</dbReference>
<name>A0A0U2WBA1_9BACL</name>
<evidence type="ECO:0000256" key="13">
    <source>
        <dbReference type="ARBA" id="ARBA00023136"/>
    </source>
</evidence>
<dbReference type="Pfam" id="PF14689">
    <property type="entry name" value="SPOB_a"/>
    <property type="match status" value="1"/>
</dbReference>
<dbReference type="PRINTS" id="PR00344">
    <property type="entry name" value="BCTRLSENSOR"/>
</dbReference>
<dbReference type="EC" id="2.7.13.3" evidence="3"/>
<evidence type="ECO:0000256" key="11">
    <source>
        <dbReference type="ARBA" id="ARBA00022989"/>
    </source>
</evidence>
<dbReference type="CDD" id="cd00130">
    <property type="entry name" value="PAS"/>
    <property type="match status" value="1"/>
</dbReference>
<reference evidence="15" key="1">
    <citation type="submission" date="2015-12" db="EMBL/GenBank/DDBJ databases">
        <title>Complete genome sequences of two moderately thermophilic Paenibacillus species.</title>
        <authorList>
            <person name="Butler R.III."/>
            <person name="Wang J."/>
            <person name="Stark B.C."/>
            <person name="Pombert J.-F."/>
        </authorList>
    </citation>
    <scope>NUCLEOTIDE SEQUENCE [LARGE SCALE GENOMIC DNA]</scope>
    <source>
        <strain evidence="15">32O-Y</strain>
    </source>
</reference>
<evidence type="ECO:0000256" key="12">
    <source>
        <dbReference type="ARBA" id="ARBA00023012"/>
    </source>
</evidence>
<evidence type="ECO:0000313" key="15">
    <source>
        <dbReference type="Proteomes" id="UP000061660"/>
    </source>
</evidence>
<keyword evidence="11" id="KW-1133">Transmembrane helix</keyword>
<keyword evidence="15" id="KW-1185">Reference proteome</keyword>
<dbReference type="Gene3D" id="3.30.565.10">
    <property type="entry name" value="Histidine kinase-like ATPase, C-terminal domain"/>
    <property type="match status" value="1"/>
</dbReference>
<dbReference type="InterPro" id="IPR013767">
    <property type="entry name" value="PAS_fold"/>
</dbReference>
<evidence type="ECO:0000256" key="4">
    <source>
        <dbReference type="ARBA" id="ARBA00022475"/>
    </source>
</evidence>
<dbReference type="SUPFAM" id="SSF55874">
    <property type="entry name" value="ATPase domain of HSP90 chaperone/DNA topoisomerase II/histidine kinase"/>
    <property type="match status" value="1"/>
</dbReference>
<dbReference type="PROSITE" id="PS50109">
    <property type="entry name" value="HIS_KIN"/>
    <property type="match status" value="1"/>
</dbReference>
<keyword evidence="13" id="KW-0472">Membrane</keyword>
<keyword evidence="8" id="KW-0547">Nucleotide-binding</keyword>
<dbReference type="GO" id="GO:0000155">
    <property type="term" value="F:phosphorelay sensor kinase activity"/>
    <property type="evidence" value="ECO:0007669"/>
    <property type="project" value="InterPro"/>
</dbReference>
<keyword evidence="9 14" id="KW-0418">Kinase</keyword>
<dbReference type="InterPro" id="IPR036890">
    <property type="entry name" value="HATPase_C_sf"/>
</dbReference>
<dbReference type="InterPro" id="IPR005467">
    <property type="entry name" value="His_kinase_dom"/>
</dbReference>
<keyword evidence="12" id="KW-0902">Two-component regulatory system</keyword>
<dbReference type="InterPro" id="IPR039506">
    <property type="entry name" value="SPOB_a"/>
</dbReference>
<accession>A0A0U2WBA1</accession>
<dbReference type="GO" id="GO:0006355">
    <property type="term" value="P:regulation of DNA-templated transcription"/>
    <property type="evidence" value="ECO:0007669"/>
    <property type="project" value="InterPro"/>
</dbReference>
<dbReference type="GO" id="GO:0005524">
    <property type="term" value="F:ATP binding"/>
    <property type="evidence" value="ECO:0007669"/>
    <property type="project" value="UniProtKB-KW"/>
</dbReference>
<evidence type="ECO:0000256" key="1">
    <source>
        <dbReference type="ARBA" id="ARBA00000085"/>
    </source>
</evidence>
<dbReference type="Proteomes" id="UP000061660">
    <property type="component" value="Chromosome"/>
</dbReference>
<evidence type="ECO:0000256" key="2">
    <source>
        <dbReference type="ARBA" id="ARBA00004651"/>
    </source>
</evidence>
<dbReference type="InterPro" id="IPR033463">
    <property type="entry name" value="sCache_3"/>
</dbReference>
<sequence length="525" mass="58527">MPFIKRKLPLQLRIIGLVLTVVLTILVSIGYLFNLIIVQFVEDAVGDSALDAAKLIAELPDIREAMELGDPHSYLQPRTREIREKTKVGFITILDSNGIRYTHNNEELIGQRFTGGDEGPALAGEEYISKAVGISGPSIRAFVPVKKDGKVIGVIAVGMFNNNIYKIVNSYFISVIYFLCIALALGILLSILLARSIKKTMYGLEPDEIANIVKEREALLDCLHEGVIAVDKNRKVTLINETARKILSFDSDALGKHVTEIIPSSRLSEVMDTKEKEYNTEHTVNGVTVIVNRAPIIVNNEVVGAVSTFRDTSEMRSLAEELTGVKQYMEGLRAKTHEFMNRLHTLHGLLELREYEEAKSFILQTTNSQQKLLQFLGRKILDPKTSALLLGKIQQAEERNISLKIDPGSHLPPLPEEISNSMILILGNLIDNAFDAVKGIADGQIEVTLLDQQDQWVIMVEDNGHGIPESRIPFIFKKNYSTKNADRGYGLYLVKNHIDHVLHGELNVTSSPDLGTVFWISIPKR</sequence>
<keyword evidence="10" id="KW-0067">ATP-binding</keyword>
<evidence type="ECO:0000256" key="7">
    <source>
        <dbReference type="ARBA" id="ARBA00022692"/>
    </source>
</evidence>
<dbReference type="Pfam" id="PF17203">
    <property type="entry name" value="sCache_3_2"/>
    <property type="match status" value="1"/>
</dbReference>
<dbReference type="Gene3D" id="1.10.287.130">
    <property type="match status" value="1"/>
</dbReference>
<gene>
    <name evidence="14" type="ORF">IJ22_32850</name>
</gene>
<dbReference type="OrthoDB" id="9792686at2"/>